<organism evidence="2 3">
    <name type="scientific">Jatropha curcas</name>
    <name type="common">Barbados nut</name>
    <dbReference type="NCBI Taxonomy" id="180498"/>
    <lineage>
        <taxon>Eukaryota</taxon>
        <taxon>Viridiplantae</taxon>
        <taxon>Streptophyta</taxon>
        <taxon>Embryophyta</taxon>
        <taxon>Tracheophyta</taxon>
        <taxon>Spermatophyta</taxon>
        <taxon>Magnoliopsida</taxon>
        <taxon>eudicotyledons</taxon>
        <taxon>Gunneridae</taxon>
        <taxon>Pentapetalae</taxon>
        <taxon>rosids</taxon>
        <taxon>fabids</taxon>
        <taxon>Malpighiales</taxon>
        <taxon>Euphorbiaceae</taxon>
        <taxon>Crotonoideae</taxon>
        <taxon>Jatropheae</taxon>
        <taxon>Jatropha</taxon>
    </lineage>
</organism>
<keyword evidence="1" id="KW-0472">Membrane</keyword>
<keyword evidence="3" id="KW-1185">Reference proteome</keyword>
<dbReference type="Proteomes" id="UP000027138">
    <property type="component" value="Unassembled WGS sequence"/>
</dbReference>
<dbReference type="PANTHER" id="PTHR31293:SF16">
    <property type="entry name" value="RNI-LIKE SUPERFAMILY PROTEIN"/>
    <property type="match status" value="1"/>
</dbReference>
<proteinExistence type="predicted"/>
<accession>A0A067KG61</accession>
<gene>
    <name evidence="2" type="ORF">JCGZ_11591</name>
</gene>
<reference evidence="2 3" key="1">
    <citation type="journal article" date="2014" name="PLoS ONE">
        <title>Global Analysis of Gene Expression Profiles in Physic Nut (Jatropha curcas L.) Seedlings Exposed to Salt Stress.</title>
        <authorList>
            <person name="Zhang L."/>
            <person name="Zhang C."/>
            <person name="Wu P."/>
            <person name="Chen Y."/>
            <person name="Li M."/>
            <person name="Jiang H."/>
            <person name="Wu G."/>
        </authorList>
    </citation>
    <scope>NUCLEOTIDE SEQUENCE [LARGE SCALE GENOMIC DNA]</scope>
    <source>
        <strain evidence="3">cv. GZQX0401</strain>
        <tissue evidence="2">Young leaves</tissue>
    </source>
</reference>
<evidence type="ECO:0000256" key="1">
    <source>
        <dbReference type="SAM" id="Phobius"/>
    </source>
</evidence>
<feature type="transmembrane region" description="Helical" evidence="1">
    <location>
        <begin position="179"/>
        <end position="199"/>
    </location>
</feature>
<dbReference type="InterPro" id="IPR055294">
    <property type="entry name" value="FBL60-like"/>
</dbReference>
<keyword evidence="1" id="KW-0812">Transmembrane</keyword>
<evidence type="ECO:0000313" key="2">
    <source>
        <dbReference type="EMBL" id="KDP31215.1"/>
    </source>
</evidence>
<dbReference type="PANTHER" id="PTHR31293">
    <property type="entry name" value="RNI-LIKE SUPERFAMILY PROTEIN"/>
    <property type="match status" value="1"/>
</dbReference>
<keyword evidence="1" id="KW-1133">Transmembrane helix</keyword>
<evidence type="ECO:0000313" key="3">
    <source>
        <dbReference type="Proteomes" id="UP000027138"/>
    </source>
</evidence>
<dbReference type="OrthoDB" id="1298252at2759"/>
<dbReference type="EMBL" id="KK914632">
    <property type="protein sequence ID" value="KDP31215.1"/>
    <property type="molecule type" value="Genomic_DNA"/>
</dbReference>
<name>A0A067KG61_JATCU</name>
<dbReference type="AlphaFoldDB" id="A0A067KG61"/>
<protein>
    <submittedName>
        <fullName evidence="2">Uncharacterized protein</fullName>
    </submittedName>
</protein>
<sequence>MLSEQAHCQKSGSTGGHQFLIFTFEKKDCFSKEWFMNSVERVLLLHNLSCINSFSLKCSVLHDAFRVKSWVTAAAKDGIQKLSLHMREQNWRNDCDVLIFGTRLEVFKYFGKCSNYYTLDGISSVVEACIHVYNWVLGSERDADQVNKLLSALPNAKSMSLSSGTIKVLDCAAELFEMLPLPVFYNLAIFIWVQLIVMVRHCRGYCRTLCILKLLPLTK</sequence>